<evidence type="ECO:0000256" key="5">
    <source>
        <dbReference type="ARBA" id="ARBA00023136"/>
    </source>
</evidence>
<keyword evidence="4 6" id="KW-1133">Transmembrane helix</keyword>
<comment type="subcellular location">
    <subcellularLocation>
        <location evidence="1">Cell membrane</location>
        <topology evidence="1">Multi-pass membrane protein</topology>
    </subcellularLocation>
</comment>
<dbReference type="Proteomes" id="UP000254055">
    <property type="component" value="Unassembled WGS sequence"/>
</dbReference>
<evidence type="ECO:0000256" key="6">
    <source>
        <dbReference type="SAM" id="Phobius"/>
    </source>
</evidence>
<evidence type="ECO:0000313" key="12">
    <source>
        <dbReference type="Proteomes" id="UP000254055"/>
    </source>
</evidence>
<protein>
    <submittedName>
        <fullName evidence="7">ABC transporter permease</fullName>
    </submittedName>
    <submittedName>
        <fullName evidence="9">Beta-methylgalactoside transporter inner membrane component</fullName>
    </submittedName>
</protein>
<feature type="transmembrane region" description="Helical" evidence="6">
    <location>
        <begin position="133"/>
        <end position="155"/>
    </location>
</feature>
<evidence type="ECO:0000256" key="3">
    <source>
        <dbReference type="ARBA" id="ARBA00022692"/>
    </source>
</evidence>
<dbReference type="STRING" id="326523.BWD10_02375"/>
<keyword evidence="3 6" id="KW-0812">Transmembrane</keyword>
<dbReference type="Pfam" id="PF02653">
    <property type="entry name" value="BPD_transp_2"/>
    <property type="match status" value="1"/>
</dbReference>
<dbReference type="RefSeq" id="WP_004283928.1">
    <property type="nucleotide sequence ID" value="NZ_LT906434.1"/>
</dbReference>
<evidence type="ECO:0000313" key="7">
    <source>
        <dbReference type="EMBL" id="OSI11255.1"/>
    </source>
</evidence>
<accession>A0A1X3CUK9</accession>
<dbReference type="EMBL" id="UGRS01000001">
    <property type="protein sequence ID" value="SUA36546.1"/>
    <property type="molecule type" value="Genomic_DNA"/>
</dbReference>
<dbReference type="PANTHER" id="PTHR32196:SF69">
    <property type="entry name" value="BRANCHED-CHAIN AMINO ACID TRANSPORT SYSTEM, PERMEASE PROTEIN"/>
    <property type="match status" value="1"/>
</dbReference>
<feature type="transmembrane region" description="Helical" evidence="6">
    <location>
        <begin position="272"/>
        <end position="290"/>
    </location>
</feature>
<keyword evidence="5 6" id="KW-0472">Membrane</keyword>
<gene>
    <name evidence="7" type="ORF">BWD10_02375</name>
    <name evidence="9" type="ORF">NCTC12229_00964</name>
    <name evidence="8" type="ORF">SAMEA4504057_01966</name>
</gene>
<evidence type="ECO:0000313" key="8">
    <source>
        <dbReference type="EMBL" id="SNU80442.1"/>
    </source>
</evidence>
<organism evidence="9 12">
    <name type="scientific">Neisseria zoodegmatis</name>
    <dbReference type="NCBI Taxonomy" id="326523"/>
    <lineage>
        <taxon>Bacteria</taxon>
        <taxon>Pseudomonadati</taxon>
        <taxon>Pseudomonadota</taxon>
        <taxon>Betaproteobacteria</taxon>
        <taxon>Neisseriales</taxon>
        <taxon>Neisseriaceae</taxon>
        <taxon>Neisseria</taxon>
    </lineage>
</organism>
<feature type="transmembrane region" description="Helical" evidence="6">
    <location>
        <begin position="239"/>
        <end position="260"/>
    </location>
</feature>
<reference evidence="8 11" key="2">
    <citation type="submission" date="2017-06" db="EMBL/GenBank/DDBJ databases">
        <authorList>
            <consortium name="Pathogen Informatics"/>
        </authorList>
    </citation>
    <scope>NUCLEOTIDE SEQUENCE [LARGE SCALE GENOMIC DNA]</scope>
    <source>
        <strain evidence="8 11">NCTC12230</strain>
    </source>
</reference>
<dbReference type="EMBL" id="MTBM01000002">
    <property type="protein sequence ID" value="OSI11255.1"/>
    <property type="molecule type" value="Genomic_DNA"/>
</dbReference>
<reference evidence="9 12" key="3">
    <citation type="submission" date="2018-06" db="EMBL/GenBank/DDBJ databases">
        <authorList>
            <consortium name="Pathogen Informatics"/>
            <person name="Doyle S."/>
        </authorList>
    </citation>
    <scope>NUCLEOTIDE SEQUENCE [LARGE SCALE GENOMIC DNA]</scope>
    <source>
        <strain evidence="9 12">NCTC12229</strain>
    </source>
</reference>
<dbReference type="AlphaFoldDB" id="A0A1X3CUK9"/>
<dbReference type="Proteomes" id="UP000193466">
    <property type="component" value="Unassembled WGS sequence"/>
</dbReference>
<evidence type="ECO:0000313" key="9">
    <source>
        <dbReference type="EMBL" id="SUA36546.1"/>
    </source>
</evidence>
<feature type="transmembrane region" description="Helical" evidence="6">
    <location>
        <begin position="86"/>
        <end position="105"/>
    </location>
</feature>
<dbReference type="OrthoDB" id="9778389at2"/>
<evidence type="ECO:0000313" key="11">
    <source>
        <dbReference type="Proteomes" id="UP000215033"/>
    </source>
</evidence>
<proteinExistence type="predicted"/>
<feature type="transmembrane region" description="Helical" evidence="6">
    <location>
        <begin position="12"/>
        <end position="30"/>
    </location>
</feature>
<dbReference type="PANTHER" id="PTHR32196">
    <property type="entry name" value="ABC TRANSPORTER PERMEASE PROTEIN YPHD-RELATED-RELATED"/>
    <property type="match status" value="1"/>
</dbReference>
<evidence type="ECO:0000313" key="10">
    <source>
        <dbReference type="Proteomes" id="UP000193466"/>
    </source>
</evidence>
<reference evidence="7 10" key="1">
    <citation type="submission" date="2017-01" db="EMBL/GenBank/DDBJ databases">
        <authorList>
            <person name="Wolfgang W.J."/>
            <person name="Cole J."/>
            <person name="Wroblewski D."/>
            <person name="Mcginnis J."/>
            <person name="Musser K.A."/>
        </authorList>
    </citation>
    <scope>NUCLEOTIDE SEQUENCE [LARGE SCALE GENOMIC DNA]</scope>
    <source>
        <strain evidence="7 10">DSM 21643</strain>
    </source>
</reference>
<keyword evidence="2" id="KW-1003">Cell membrane</keyword>
<dbReference type="EMBL" id="LT906434">
    <property type="protein sequence ID" value="SNU80442.1"/>
    <property type="molecule type" value="Genomic_DNA"/>
</dbReference>
<dbReference type="Proteomes" id="UP000215033">
    <property type="component" value="Chromosome 1"/>
</dbReference>
<dbReference type="InterPro" id="IPR001851">
    <property type="entry name" value="ABC_transp_permease"/>
</dbReference>
<evidence type="ECO:0000256" key="4">
    <source>
        <dbReference type="ARBA" id="ARBA00022989"/>
    </source>
</evidence>
<dbReference type="KEGG" id="nzo:SAMEA4504057_1966"/>
<dbReference type="GO" id="GO:0022857">
    <property type="term" value="F:transmembrane transporter activity"/>
    <property type="evidence" value="ECO:0007669"/>
    <property type="project" value="InterPro"/>
</dbReference>
<feature type="transmembrane region" description="Helical" evidence="6">
    <location>
        <begin position="211"/>
        <end position="232"/>
    </location>
</feature>
<dbReference type="CDD" id="cd06574">
    <property type="entry name" value="TM_PBP1_branched-chain-AA_like"/>
    <property type="match status" value="1"/>
</dbReference>
<evidence type="ECO:0000256" key="1">
    <source>
        <dbReference type="ARBA" id="ARBA00004651"/>
    </source>
</evidence>
<keyword evidence="10" id="KW-1185">Reference proteome</keyword>
<name>A0A1X3CUK9_9NEIS</name>
<feature type="transmembrane region" description="Helical" evidence="6">
    <location>
        <begin position="184"/>
        <end position="205"/>
    </location>
</feature>
<evidence type="ECO:0000256" key="2">
    <source>
        <dbReference type="ARBA" id="ARBA00022475"/>
    </source>
</evidence>
<sequence length="301" mass="31368">MSLIAFFGGIEAGLIYALVALGVLISFRILDFPDLTADGSFPLGAVVFAVCVGSGMNPWLACLAGAAAGACAGMVTAWLNVSLKILPLLASILVMVALYSVNLRITGGTPNLPLIGAPSVFSPFVAEDYSNQFWVQPLIILGFVVLAKLLLDWFFNTKTGLAMRATGVNARMAKAQGVATSKMIVLGMAISNALIALGGALFAQTTGSADLASGIGTIVIGLAAVIIGENLLGSKRIIFITLAAILGALVYRLLIAFALGNQFLQGLGVRPTDLNLITAILVVLALRLPMMKRAFKRKQTS</sequence>
<dbReference type="GO" id="GO:0005886">
    <property type="term" value="C:plasma membrane"/>
    <property type="evidence" value="ECO:0007669"/>
    <property type="project" value="UniProtKB-SubCell"/>
</dbReference>